<reference evidence="1 2" key="1">
    <citation type="journal article" date="2020" name="FEMS Microbiol. Ecol.">
        <title>Temporal dynamics of bacterial communities during seed development and maturation.</title>
        <authorList>
            <person name="Chesneau G."/>
            <person name="Torres-Cortes G."/>
            <person name="Briand M."/>
            <person name="Darrasse A."/>
            <person name="Preveaux A."/>
            <person name="Marais C."/>
            <person name="Jacques M.A."/>
            <person name="Shade A."/>
            <person name="Barret M."/>
        </authorList>
    </citation>
    <scope>NUCLEOTIDE SEQUENCE [LARGE SCALE GENOMIC DNA]</scope>
    <source>
        <strain evidence="1 2">CFBP13709</strain>
    </source>
</reference>
<organism evidence="1 2">
    <name type="scientific">Enterobacter agglomerans</name>
    <name type="common">Erwinia herbicola</name>
    <name type="synonym">Pantoea agglomerans</name>
    <dbReference type="NCBI Taxonomy" id="549"/>
    <lineage>
        <taxon>Bacteria</taxon>
        <taxon>Pseudomonadati</taxon>
        <taxon>Pseudomonadota</taxon>
        <taxon>Gammaproteobacteria</taxon>
        <taxon>Enterobacterales</taxon>
        <taxon>Erwiniaceae</taxon>
        <taxon>Pantoea</taxon>
        <taxon>Pantoea agglomerans group</taxon>
    </lineage>
</organism>
<keyword evidence="2" id="KW-1185">Reference proteome</keyword>
<name>A0ACC5PUQ9_ENTAG</name>
<evidence type="ECO:0000313" key="2">
    <source>
        <dbReference type="Proteomes" id="UP000610459"/>
    </source>
</evidence>
<comment type="caution">
    <text evidence="1">The sequence shown here is derived from an EMBL/GenBank/DDBJ whole genome shotgun (WGS) entry which is preliminary data.</text>
</comment>
<evidence type="ECO:0000313" key="1">
    <source>
        <dbReference type="EMBL" id="MBD8128937.1"/>
    </source>
</evidence>
<dbReference type="EMBL" id="JACYNR010000026">
    <property type="protein sequence ID" value="MBD8128937.1"/>
    <property type="molecule type" value="Genomic_DNA"/>
</dbReference>
<proteinExistence type="predicted"/>
<protein>
    <submittedName>
        <fullName evidence="1">Uncharacterized protein</fullName>
    </submittedName>
</protein>
<accession>A0ACC5PUQ9</accession>
<sequence>MSLNFFGQAWRLAFEVSPILLVNGIAADIPGGTLPIAVFTEGLSILDGALHGELSDNSTRFMPMPGTTLIQQDIGQYPFYNQATAANAVVQKPNKIIMQMIRPASTTSGYANKTMTFMALKLALDKHNQSGGSYTVLTPSFIYTGCLLRAMVDNAGFSAQNKQAQYSWSFEFEQPLLTVSQLDATLGNLMSKFSSGAKTDGLSWSGVMQQLQQEFGF</sequence>
<dbReference type="Proteomes" id="UP000610459">
    <property type="component" value="Unassembled WGS sequence"/>
</dbReference>
<gene>
    <name evidence="1" type="ORF">IFT41_22830</name>
</gene>